<dbReference type="Proteomes" id="UP000736335">
    <property type="component" value="Unassembled WGS sequence"/>
</dbReference>
<dbReference type="AlphaFoldDB" id="A0A9P6L860"/>
<reference evidence="6" key="1">
    <citation type="journal article" date="2020" name="Nat. Commun.">
        <title>Large-scale genome sequencing of mycorrhizal fungi provides insights into the early evolution of symbiotic traits.</title>
        <authorList>
            <person name="Miyauchi S."/>
            <person name="Kiss E."/>
            <person name="Kuo A."/>
            <person name="Drula E."/>
            <person name="Kohler A."/>
            <person name="Sanchez-Garcia M."/>
            <person name="Morin E."/>
            <person name="Andreopoulos B."/>
            <person name="Barry K.W."/>
            <person name="Bonito G."/>
            <person name="Buee M."/>
            <person name="Carver A."/>
            <person name="Chen C."/>
            <person name="Cichocki N."/>
            <person name="Clum A."/>
            <person name="Culley D."/>
            <person name="Crous P.W."/>
            <person name="Fauchery L."/>
            <person name="Girlanda M."/>
            <person name="Hayes R.D."/>
            <person name="Keri Z."/>
            <person name="LaButti K."/>
            <person name="Lipzen A."/>
            <person name="Lombard V."/>
            <person name="Magnuson J."/>
            <person name="Maillard F."/>
            <person name="Murat C."/>
            <person name="Nolan M."/>
            <person name="Ohm R.A."/>
            <person name="Pangilinan J."/>
            <person name="Pereira M.F."/>
            <person name="Perotto S."/>
            <person name="Peter M."/>
            <person name="Pfister S."/>
            <person name="Riley R."/>
            <person name="Sitrit Y."/>
            <person name="Stielow J.B."/>
            <person name="Szollosi G."/>
            <person name="Zifcakova L."/>
            <person name="Stursova M."/>
            <person name="Spatafora J.W."/>
            <person name="Tedersoo L."/>
            <person name="Vaario L.M."/>
            <person name="Yamada A."/>
            <person name="Yan M."/>
            <person name="Wang P."/>
            <person name="Xu J."/>
            <person name="Bruns T."/>
            <person name="Baldrian P."/>
            <person name="Vilgalys R."/>
            <person name="Dunand C."/>
            <person name="Henrissat B."/>
            <person name="Grigoriev I.V."/>
            <person name="Hibbett D."/>
            <person name="Nagy L.G."/>
            <person name="Martin F.M."/>
        </authorList>
    </citation>
    <scope>NUCLEOTIDE SEQUENCE</scope>
    <source>
        <strain evidence="6">UH-Tt-Lm1</strain>
    </source>
</reference>
<evidence type="ECO:0000256" key="2">
    <source>
        <dbReference type="ARBA" id="ARBA00006374"/>
    </source>
</evidence>
<dbReference type="InterPro" id="IPR010301">
    <property type="entry name" value="RRP1"/>
</dbReference>
<comment type="caution">
    <text evidence="6">The sequence shown here is derived from an EMBL/GenBank/DDBJ whole genome shotgun (WGS) entry which is preliminary data.</text>
</comment>
<feature type="region of interest" description="Disordered" evidence="5">
    <location>
        <begin position="223"/>
        <end position="245"/>
    </location>
</feature>
<gene>
    <name evidence="6" type="ORF">BJ322DRAFT_678453</name>
</gene>
<dbReference type="Pfam" id="PF05997">
    <property type="entry name" value="Nop52"/>
    <property type="match status" value="1"/>
</dbReference>
<dbReference type="EMBL" id="WIUZ02000005">
    <property type="protein sequence ID" value="KAF9786822.1"/>
    <property type="molecule type" value="Genomic_DNA"/>
</dbReference>
<keyword evidence="7" id="KW-1185">Reference proteome</keyword>
<evidence type="ECO:0000256" key="1">
    <source>
        <dbReference type="ARBA" id="ARBA00004123"/>
    </source>
</evidence>
<sequence length="307" mass="34402">MAQSESPPLGKFLASSEKATRDQAVKHLVQFFSEPAGRVLSDDLELAKLWKGIFYCFWMSDKPLVQQALASELADILLKISDPSSSLLFLKGFWHTVVREWHGIDRLRMDKFYMLIRRFVNASFVLLISNGWSPSLCEEHNAILRSAGGPLCPSDPRMPQGLTYHLTEIWLAELDKASAAATAQKPVPLKLVLETFSSLAAKTPNKATYQQIQANLLEPLLSALSPPSDSDELPKPKRPKTSHAEDYPHLLANCSLVPSDESLDKGQLRKGILEYIFEVASQEDTKDSNRRKLYAICKAYIDEDDDL</sequence>
<organism evidence="6 7">
    <name type="scientific">Thelephora terrestris</name>
    <dbReference type="NCBI Taxonomy" id="56493"/>
    <lineage>
        <taxon>Eukaryota</taxon>
        <taxon>Fungi</taxon>
        <taxon>Dikarya</taxon>
        <taxon>Basidiomycota</taxon>
        <taxon>Agaricomycotina</taxon>
        <taxon>Agaricomycetes</taxon>
        <taxon>Thelephorales</taxon>
        <taxon>Thelephoraceae</taxon>
        <taxon>Thelephora</taxon>
    </lineage>
</organism>
<dbReference type="PANTHER" id="PTHR13026">
    <property type="entry name" value="NNP-1 PROTEIN NOVEL NUCLEAR PROTEIN 1 NOP52"/>
    <property type="match status" value="1"/>
</dbReference>
<evidence type="ECO:0000256" key="5">
    <source>
        <dbReference type="SAM" id="MobiDB-lite"/>
    </source>
</evidence>
<protein>
    <submittedName>
        <fullName evidence="6">Nucleolar protein,Nop52-domain-containing protein</fullName>
    </submittedName>
</protein>
<evidence type="ECO:0000313" key="7">
    <source>
        <dbReference type="Proteomes" id="UP000736335"/>
    </source>
</evidence>
<comment type="similarity">
    <text evidence="2">Belongs to the RRP1 family.</text>
</comment>
<accession>A0A9P6L860</accession>
<dbReference type="PANTHER" id="PTHR13026:SF0">
    <property type="entry name" value="RIBOSOMAL RNA PROCESSING 1B"/>
    <property type="match status" value="1"/>
</dbReference>
<keyword evidence="4" id="KW-0539">Nucleus</keyword>
<dbReference type="OrthoDB" id="2019504at2759"/>
<evidence type="ECO:0000256" key="4">
    <source>
        <dbReference type="ARBA" id="ARBA00023242"/>
    </source>
</evidence>
<keyword evidence="3" id="KW-0698">rRNA processing</keyword>
<reference evidence="6" key="2">
    <citation type="submission" date="2020-11" db="EMBL/GenBank/DDBJ databases">
        <authorList>
            <consortium name="DOE Joint Genome Institute"/>
            <person name="Kuo A."/>
            <person name="Miyauchi S."/>
            <person name="Kiss E."/>
            <person name="Drula E."/>
            <person name="Kohler A."/>
            <person name="Sanchez-Garcia M."/>
            <person name="Andreopoulos B."/>
            <person name="Barry K.W."/>
            <person name="Bonito G."/>
            <person name="Buee M."/>
            <person name="Carver A."/>
            <person name="Chen C."/>
            <person name="Cichocki N."/>
            <person name="Clum A."/>
            <person name="Culley D."/>
            <person name="Crous P.W."/>
            <person name="Fauchery L."/>
            <person name="Girlanda M."/>
            <person name="Hayes R."/>
            <person name="Keri Z."/>
            <person name="Labutti K."/>
            <person name="Lipzen A."/>
            <person name="Lombard V."/>
            <person name="Magnuson J."/>
            <person name="Maillard F."/>
            <person name="Morin E."/>
            <person name="Murat C."/>
            <person name="Nolan M."/>
            <person name="Ohm R."/>
            <person name="Pangilinan J."/>
            <person name="Pereira M."/>
            <person name="Perotto S."/>
            <person name="Peter M."/>
            <person name="Riley R."/>
            <person name="Sitrit Y."/>
            <person name="Stielow B."/>
            <person name="Szollosi G."/>
            <person name="Zifcakova L."/>
            <person name="Stursova M."/>
            <person name="Spatafora J.W."/>
            <person name="Tedersoo L."/>
            <person name="Vaario L.-M."/>
            <person name="Yamada A."/>
            <person name="Yan M."/>
            <person name="Wang P."/>
            <person name="Xu J."/>
            <person name="Bruns T."/>
            <person name="Baldrian P."/>
            <person name="Vilgalys R."/>
            <person name="Henrissat B."/>
            <person name="Grigoriev I.V."/>
            <person name="Hibbett D."/>
            <person name="Nagy L.G."/>
            <person name="Martin F.M."/>
        </authorList>
    </citation>
    <scope>NUCLEOTIDE SEQUENCE</scope>
    <source>
        <strain evidence="6">UH-Tt-Lm1</strain>
    </source>
</reference>
<proteinExistence type="inferred from homology"/>
<evidence type="ECO:0000313" key="6">
    <source>
        <dbReference type="EMBL" id="KAF9786822.1"/>
    </source>
</evidence>
<dbReference type="GO" id="GO:0005634">
    <property type="term" value="C:nucleus"/>
    <property type="evidence" value="ECO:0007669"/>
    <property type="project" value="UniProtKB-SubCell"/>
</dbReference>
<dbReference type="GO" id="GO:0006364">
    <property type="term" value="P:rRNA processing"/>
    <property type="evidence" value="ECO:0007669"/>
    <property type="project" value="UniProtKB-KW"/>
</dbReference>
<comment type="subcellular location">
    <subcellularLocation>
        <location evidence="1">Nucleus</location>
    </subcellularLocation>
</comment>
<dbReference type="GO" id="GO:0030688">
    <property type="term" value="C:preribosome, small subunit precursor"/>
    <property type="evidence" value="ECO:0007669"/>
    <property type="project" value="InterPro"/>
</dbReference>
<evidence type="ECO:0000256" key="3">
    <source>
        <dbReference type="ARBA" id="ARBA00022552"/>
    </source>
</evidence>
<name>A0A9P6L860_9AGAM</name>